<keyword evidence="1" id="KW-1133">Transmembrane helix</keyword>
<feature type="transmembrane region" description="Helical" evidence="1">
    <location>
        <begin position="33"/>
        <end position="50"/>
    </location>
</feature>
<dbReference type="EMBL" id="NOZP01000137">
    <property type="protein sequence ID" value="OYD14778.1"/>
    <property type="molecule type" value="Genomic_DNA"/>
</dbReference>
<accession>A0A235BR19</accession>
<evidence type="ECO:0000313" key="3">
    <source>
        <dbReference type="Proteomes" id="UP000215559"/>
    </source>
</evidence>
<dbReference type="AlphaFoldDB" id="A0A235BR19"/>
<organism evidence="2 3">
    <name type="scientific">candidate division WOR-3 bacterium JGI_Cruoil_03_51_56</name>
    <dbReference type="NCBI Taxonomy" id="1973747"/>
    <lineage>
        <taxon>Bacteria</taxon>
        <taxon>Bacteria division WOR-3</taxon>
    </lineage>
</organism>
<proteinExistence type="predicted"/>
<dbReference type="Proteomes" id="UP000215559">
    <property type="component" value="Unassembled WGS sequence"/>
</dbReference>
<reference evidence="2 3" key="1">
    <citation type="submission" date="2017-07" db="EMBL/GenBank/DDBJ databases">
        <title>Recovery of genomes from metagenomes via a dereplication, aggregation, and scoring strategy.</title>
        <authorList>
            <person name="Sieber C.M."/>
            <person name="Probst A.J."/>
            <person name="Sharrar A."/>
            <person name="Thomas B.C."/>
            <person name="Hess M."/>
            <person name="Tringe S.G."/>
            <person name="Banfield J.F."/>
        </authorList>
    </citation>
    <scope>NUCLEOTIDE SEQUENCE [LARGE SCALE GENOMIC DNA]</scope>
    <source>
        <strain evidence="2">JGI_Cruoil_03_51_56</strain>
    </source>
</reference>
<keyword evidence="1" id="KW-0472">Membrane</keyword>
<gene>
    <name evidence="2" type="ORF">CH330_07660</name>
</gene>
<protein>
    <recommendedName>
        <fullName evidence="4">CvpA family protein</fullName>
    </recommendedName>
</protein>
<evidence type="ECO:0008006" key="4">
    <source>
        <dbReference type="Google" id="ProtNLM"/>
    </source>
</evidence>
<keyword evidence="1" id="KW-0812">Transmembrane</keyword>
<comment type="caution">
    <text evidence="2">The sequence shown here is derived from an EMBL/GenBank/DDBJ whole genome shotgun (WGS) entry which is preliminary data.</text>
</comment>
<feature type="transmembrane region" description="Helical" evidence="1">
    <location>
        <begin position="62"/>
        <end position="84"/>
    </location>
</feature>
<evidence type="ECO:0000313" key="2">
    <source>
        <dbReference type="EMBL" id="OYD14778.1"/>
    </source>
</evidence>
<feature type="transmembrane region" description="Helical" evidence="1">
    <location>
        <begin position="96"/>
        <end position="115"/>
    </location>
</feature>
<evidence type="ECO:0000256" key="1">
    <source>
        <dbReference type="SAM" id="Phobius"/>
    </source>
</evidence>
<sequence length="168" mass="18232">MQWFDWMTLTIVLGITIIQTIRGTKAGGMGLSMFDAAGLIVAAVAATHLSDGFAQALHMQKYVAMIIIFALLGIGAFILGRWLFGITGWSFQSMDGFFSFVFGVVAGWTIAHMVLRIIIESQGATGPVGSAIDNAIIAREIYQFRGWNSIMRLLFRAKLGPSINPDVG</sequence>
<name>A0A235BR19_UNCW3</name>